<dbReference type="AlphaFoldDB" id="A0A1I7ZZT9"/>
<evidence type="ECO:0000256" key="1">
    <source>
        <dbReference type="SAM" id="MobiDB-lite"/>
    </source>
</evidence>
<organism evidence="2 3">
    <name type="scientific">Steinernema glaseri</name>
    <dbReference type="NCBI Taxonomy" id="37863"/>
    <lineage>
        <taxon>Eukaryota</taxon>
        <taxon>Metazoa</taxon>
        <taxon>Ecdysozoa</taxon>
        <taxon>Nematoda</taxon>
        <taxon>Chromadorea</taxon>
        <taxon>Rhabditida</taxon>
        <taxon>Tylenchina</taxon>
        <taxon>Panagrolaimomorpha</taxon>
        <taxon>Strongyloidoidea</taxon>
        <taxon>Steinernematidae</taxon>
        <taxon>Steinernema</taxon>
    </lineage>
</organism>
<dbReference type="WBParaSite" id="L893_g31421.t1">
    <property type="protein sequence ID" value="L893_g31421.t1"/>
    <property type="gene ID" value="L893_g31421"/>
</dbReference>
<dbReference type="Proteomes" id="UP000095287">
    <property type="component" value="Unplaced"/>
</dbReference>
<dbReference type="GO" id="GO:0000470">
    <property type="term" value="P:maturation of LSU-rRNA"/>
    <property type="evidence" value="ECO:0007669"/>
    <property type="project" value="TreeGrafter"/>
</dbReference>
<feature type="region of interest" description="Disordered" evidence="1">
    <location>
        <begin position="186"/>
        <end position="209"/>
    </location>
</feature>
<proteinExistence type="predicted"/>
<reference evidence="3" key="1">
    <citation type="submission" date="2016-11" db="UniProtKB">
        <authorList>
            <consortium name="WormBaseParasite"/>
        </authorList>
    </citation>
    <scope>IDENTIFICATION</scope>
</reference>
<sequence length="360" mass="41189">MPPSTKRKHKKDEKSVKIRCWQVPFNRVEWAIVRNLFQSNDPDHLNVVLNMLSMWKTRMGRNTPLAVNISEFLIRARQMEATAGEWTWETETRLEMTYSTAIIRFINYVNEMGQKALYRMTSIAESLRPFGIPEWVINARHASTHKNMPTVNILRAAVDFCRAWLWTCYWDKPIEESVQWKQVTDSRASTSTSTPAATDNTANNNDDEIEVIEDDDVIVDEDHSQEIFTVDDLKNLSTKKQSDSSDEPEAKKTRTESTASESEIIVLDTVVEAHLEDGNSEADDEDGWKLSREWNVVCPMGLTPEQTSESLCLGFSVQGDCSSHEPVVFSLDMYPDVIDHCSMQFPPICIDEKKAFSAMY</sequence>
<feature type="region of interest" description="Disordered" evidence="1">
    <location>
        <begin position="237"/>
        <end position="260"/>
    </location>
</feature>
<accession>A0A1I7ZZT9</accession>
<dbReference type="GO" id="GO:0090730">
    <property type="term" value="C:Las1 complex"/>
    <property type="evidence" value="ECO:0007669"/>
    <property type="project" value="InterPro"/>
</dbReference>
<evidence type="ECO:0000313" key="2">
    <source>
        <dbReference type="Proteomes" id="UP000095287"/>
    </source>
</evidence>
<dbReference type="InterPro" id="IPR007174">
    <property type="entry name" value="Las1"/>
</dbReference>
<dbReference type="GO" id="GO:0030687">
    <property type="term" value="C:preribosome, large subunit precursor"/>
    <property type="evidence" value="ECO:0007669"/>
    <property type="project" value="TreeGrafter"/>
</dbReference>
<protein>
    <submittedName>
        <fullName evidence="3">Pre-rRNA-processing protein TSR2 homolog</fullName>
    </submittedName>
</protein>
<dbReference type="PANTHER" id="PTHR15002:SF0">
    <property type="entry name" value="RIBOSOMAL BIOGENESIS PROTEIN LAS1L"/>
    <property type="match status" value="1"/>
</dbReference>
<feature type="compositionally biased region" description="Low complexity" evidence="1">
    <location>
        <begin position="186"/>
        <end position="204"/>
    </location>
</feature>
<dbReference type="GO" id="GO:0004519">
    <property type="term" value="F:endonuclease activity"/>
    <property type="evidence" value="ECO:0007669"/>
    <property type="project" value="InterPro"/>
</dbReference>
<name>A0A1I7ZZT9_9BILA</name>
<evidence type="ECO:0000313" key="3">
    <source>
        <dbReference type="WBParaSite" id="L893_g31421.t1"/>
    </source>
</evidence>
<feature type="compositionally biased region" description="Basic and acidic residues" evidence="1">
    <location>
        <begin position="240"/>
        <end position="255"/>
    </location>
</feature>
<dbReference type="Pfam" id="PF04031">
    <property type="entry name" value="Las1"/>
    <property type="match status" value="1"/>
</dbReference>
<dbReference type="GO" id="GO:0000460">
    <property type="term" value="P:maturation of 5.8S rRNA"/>
    <property type="evidence" value="ECO:0007669"/>
    <property type="project" value="TreeGrafter"/>
</dbReference>
<keyword evidence="2" id="KW-1185">Reference proteome</keyword>
<dbReference type="PANTHER" id="PTHR15002">
    <property type="entry name" value="RIBOSOMAL BIOGENESIS PROTEIN LAS1L"/>
    <property type="match status" value="1"/>
</dbReference>